<dbReference type="PANTHER" id="PTHR46451">
    <property type="entry name" value="RAS-RESPONSIVE ELEMENT-BINDING PROTEIN 1"/>
    <property type="match status" value="1"/>
</dbReference>
<dbReference type="InterPro" id="IPR013087">
    <property type="entry name" value="Znf_C2H2_type"/>
</dbReference>
<feature type="region of interest" description="Disordered" evidence="2">
    <location>
        <begin position="164"/>
        <end position="256"/>
    </location>
</feature>
<feature type="compositionally biased region" description="Basic and acidic residues" evidence="2">
    <location>
        <begin position="170"/>
        <end position="189"/>
    </location>
</feature>
<dbReference type="Proteomes" id="UP001162483">
    <property type="component" value="Unassembled WGS sequence"/>
</dbReference>
<evidence type="ECO:0000256" key="1">
    <source>
        <dbReference type="PROSITE-ProRule" id="PRU00042"/>
    </source>
</evidence>
<proteinExistence type="predicted"/>
<dbReference type="PROSITE" id="PS00028">
    <property type="entry name" value="ZINC_FINGER_C2H2_1"/>
    <property type="match status" value="2"/>
</dbReference>
<feature type="non-terminal residue" evidence="4">
    <location>
        <position position="1"/>
    </location>
</feature>
<name>A0ABN9AV27_9NEOB</name>
<evidence type="ECO:0000256" key="2">
    <source>
        <dbReference type="SAM" id="MobiDB-lite"/>
    </source>
</evidence>
<keyword evidence="1" id="KW-0862">Zinc</keyword>
<gene>
    <name evidence="4" type="ORF">SPARVUS_LOCUS1579830</name>
</gene>
<feature type="compositionally biased region" description="Basic and acidic residues" evidence="2">
    <location>
        <begin position="226"/>
        <end position="256"/>
    </location>
</feature>
<feature type="domain" description="C2H2-type" evidence="3">
    <location>
        <begin position="5"/>
        <end position="28"/>
    </location>
</feature>
<feature type="non-terminal residue" evidence="4">
    <location>
        <position position="256"/>
    </location>
</feature>
<dbReference type="InterPro" id="IPR052795">
    <property type="entry name" value="RREB1"/>
</dbReference>
<keyword evidence="1" id="KW-0863">Zinc-finger</keyword>
<dbReference type="PROSITE" id="PS50157">
    <property type="entry name" value="ZINC_FINGER_C2H2_2"/>
    <property type="match status" value="2"/>
</dbReference>
<reference evidence="4" key="1">
    <citation type="submission" date="2023-05" db="EMBL/GenBank/DDBJ databases">
        <authorList>
            <person name="Stuckert A."/>
        </authorList>
    </citation>
    <scope>NUCLEOTIDE SEQUENCE</scope>
</reference>
<feature type="region of interest" description="Disordered" evidence="2">
    <location>
        <begin position="41"/>
        <end position="99"/>
    </location>
</feature>
<evidence type="ECO:0000313" key="4">
    <source>
        <dbReference type="EMBL" id="CAI9539338.1"/>
    </source>
</evidence>
<accession>A0ABN9AV27</accession>
<feature type="compositionally biased region" description="Polar residues" evidence="2">
    <location>
        <begin position="84"/>
        <end position="99"/>
    </location>
</feature>
<dbReference type="Gene3D" id="3.30.160.60">
    <property type="entry name" value="Classic Zinc Finger"/>
    <property type="match status" value="2"/>
</dbReference>
<organism evidence="4 5">
    <name type="scientific">Staurois parvus</name>
    <dbReference type="NCBI Taxonomy" id="386267"/>
    <lineage>
        <taxon>Eukaryota</taxon>
        <taxon>Metazoa</taxon>
        <taxon>Chordata</taxon>
        <taxon>Craniata</taxon>
        <taxon>Vertebrata</taxon>
        <taxon>Euteleostomi</taxon>
        <taxon>Amphibia</taxon>
        <taxon>Batrachia</taxon>
        <taxon>Anura</taxon>
        <taxon>Neobatrachia</taxon>
        <taxon>Ranoidea</taxon>
        <taxon>Ranidae</taxon>
        <taxon>Staurois</taxon>
    </lineage>
</organism>
<dbReference type="SMART" id="SM00355">
    <property type="entry name" value="ZnF_C2H2"/>
    <property type="match status" value="2"/>
</dbReference>
<dbReference type="PANTHER" id="PTHR46451:SF1">
    <property type="entry name" value="RAS-RESPONSIVE ELEMENT-BINDING PROTEIN 1"/>
    <property type="match status" value="1"/>
</dbReference>
<keyword evidence="5" id="KW-1185">Reference proteome</keyword>
<comment type="caution">
    <text evidence="4">The sequence shown here is derived from an EMBL/GenBank/DDBJ whole genome shotgun (WGS) entry which is preliminary data.</text>
</comment>
<feature type="domain" description="C2H2-type" evidence="3">
    <location>
        <begin position="148"/>
        <end position="175"/>
    </location>
</feature>
<dbReference type="Pfam" id="PF00096">
    <property type="entry name" value="zf-C2H2"/>
    <property type="match status" value="1"/>
</dbReference>
<protein>
    <recommendedName>
        <fullName evidence="3">C2H2-type domain-containing protein</fullName>
    </recommendedName>
</protein>
<evidence type="ECO:0000313" key="5">
    <source>
        <dbReference type="Proteomes" id="UP001162483"/>
    </source>
</evidence>
<dbReference type="SUPFAM" id="SSF57667">
    <property type="entry name" value="beta-beta-alpha zinc fingers"/>
    <property type="match status" value="1"/>
</dbReference>
<sequence>GQKPYPCAQCDAYFSTKSNCERHLLRKHGVANLSLRRNGLVAQSKESDAGSHDSTDSQSDADLSAVEADVLDLTSGDREKAEQTEVTESEQMSMNKPTENLTLDLEKANQDEDEQIEDDAVSNKSLDLNFASKLMDFKLSPNGQASSNSCDICGKSFKFPATLGRHKKAHSCESSDQEKTSEHAGKDLSIHTCNPANQDSSKETGDQEEELPVDLKVSKSPVESEQAEHKTTDGEGVSEEKVEKPLDKGDDDKDSK</sequence>
<dbReference type="EMBL" id="CATNWA010001174">
    <property type="protein sequence ID" value="CAI9539338.1"/>
    <property type="molecule type" value="Genomic_DNA"/>
</dbReference>
<evidence type="ECO:0000259" key="3">
    <source>
        <dbReference type="PROSITE" id="PS50157"/>
    </source>
</evidence>
<dbReference type="InterPro" id="IPR036236">
    <property type="entry name" value="Znf_C2H2_sf"/>
</dbReference>
<keyword evidence="1" id="KW-0479">Metal-binding</keyword>
<feature type="compositionally biased region" description="Basic and acidic residues" evidence="2">
    <location>
        <begin position="45"/>
        <end position="55"/>
    </location>
</feature>